<comment type="caution">
    <text evidence="1">The sequence shown here is derived from an EMBL/GenBank/DDBJ whole genome shotgun (WGS) entry which is preliminary data.</text>
</comment>
<dbReference type="EMBL" id="JAKEVZ010000002">
    <property type="protein sequence ID" value="MCF1750290.1"/>
    <property type="molecule type" value="Genomic_DNA"/>
</dbReference>
<name>A0ABS9BSH0_9BACT</name>
<dbReference type="Proteomes" id="UP001201449">
    <property type="component" value="Unassembled WGS sequence"/>
</dbReference>
<evidence type="ECO:0000313" key="1">
    <source>
        <dbReference type="EMBL" id="MCF1750290.1"/>
    </source>
</evidence>
<gene>
    <name evidence="1" type="ORF">L0U89_04335</name>
</gene>
<sequence>MVRNVINYLKLNRNILESIVADGVEKVKVPKDKLVRLGYCFTYHTHTFTNWKGSTYIYCFEYGYVELGDGWLLVVRERERF</sequence>
<organism evidence="1 2">
    <name type="scientific">Mariniradius sediminis</name>
    <dbReference type="NCBI Taxonomy" id="2909237"/>
    <lineage>
        <taxon>Bacteria</taxon>
        <taxon>Pseudomonadati</taxon>
        <taxon>Bacteroidota</taxon>
        <taxon>Cytophagia</taxon>
        <taxon>Cytophagales</taxon>
        <taxon>Cyclobacteriaceae</taxon>
        <taxon>Mariniradius</taxon>
    </lineage>
</organism>
<evidence type="ECO:0000313" key="2">
    <source>
        <dbReference type="Proteomes" id="UP001201449"/>
    </source>
</evidence>
<keyword evidence="2" id="KW-1185">Reference proteome</keyword>
<dbReference type="RefSeq" id="WP_008629526.1">
    <property type="nucleotide sequence ID" value="NZ_JAKEVZ010000002.1"/>
</dbReference>
<reference evidence="1 2" key="1">
    <citation type="submission" date="2022-01" db="EMBL/GenBank/DDBJ databases">
        <title>Mariniradius saccharolyticus sp. nov., isolated from sediment of a river.</title>
        <authorList>
            <person name="Liu H."/>
        </authorList>
    </citation>
    <scope>NUCLEOTIDE SEQUENCE [LARGE SCALE GENOMIC DNA]</scope>
    <source>
        <strain evidence="1 2">RY-2</strain>
    </source>
</reference>
<proteinExistence type="predicted"/>
<accession>A0ABS9BSH0</accession>
<protein>
    <submittedName>
        <fullName evidence="1">Uncharacterized protein</fullName>
    </submittedName>
</protein>